<feature type="domain" description="Endonuclease GajA/Old nuclease/RecF-like AAA" evidence="1">
    <location>
        <begin position="1"/>
        <end position="47"/>
    </location>
</feature>
<evidence type="ECO:0000313" key="2">
    <source>
        <dbReference type="EMBL" id="VAV83701.1"/>
    </source>
</evidence>
<dbReference type="SUPFAM" id="SSF52540">
    <property type="entry name" value="P-loop containing nucleoside triphosphate hydrolases"/>
    <property type="match status" value="1"/>
</dbReference>
<reference evidence="2" key="1">
    <citation type="submission" date="2018-06" db="EMBL/GenBank/DDBJ databases">
        <authorList>
            <person name="Zhirakovskaya E."/>
        </authorList>
    </citation>
    <scope>NUCLEOTIDE SEQUENCE</scope>
</reference>
<dbReference type="InterPro" id="IPR041685">
    <property type="entry name" value="AAA_GajA/Old/RecF-like"/>
</dbReference>
<organism evidence="2">
    <name type="scientific">hydrothermal vent metagenome</name>
    <dbReference type="NCBI Taxonomy" id="652676"/>
    <lineage>
        <taxon>unclassified sequences</taxon>
        <taxon>metagenomes</taxon>
        <taxon>ecological metagenomes</taxon>
    </lineage>
</organism>
<dbReference type="Pfam" id="PF13175">
    <property type="entry name" value="AAA_15"/>
    <property type="match status" value="1"/>
</dbReference>
<sequence length="69" mass="8170">MEFKQFRVFNYRNINDSGLIDVNQITAFVGQNEAGKSNLFEALYRVHPFDKNAVYNIEEDWPVDRWGEL</sequence>
<proteinExistence type="predicted"/>
<accession>A0A3B0QTL9</accession>
<dbReference type="InterPro" id="IPR027417">
    <property type="entry name" value="P-loop_NTPase"/>
</dbReference>
<dbReference type="Gene3D" id="3.40.50.300">
    <property type="entry name" value="P-loop containing nucleotide triphosphate hydrolases"/>
    <property type="match status" value="1"/>
</dbReference>
<protein>
    <recommendedName>
        <fullName evidence="1">Endonuclease GajA/Old nuclease/RecF-like AAA domain-containing protein</fullName>
    </recommendedName>
</protein>
<evidence type="ECO:0000259" key="1">
    <source>
        <dbReference type="Pfam" id="PF13175"/>
    </source>
</evidence>
<dbReference type="AlphaFoldDB" id="A0A3B0QTL9"/>
<name>A0A3B0QTL9_9ZZZZ</name>
<gene>
    <name evidence="2" type="ORF">MNBD_DELTA01-929</name>
</gene>
<dbReference type="EMBL" id="UOEA01000046">
    <property type="protein sequence ID" value="VAV83701.1"/>
    <property type="molecule type" value="Genomic_DNA"/>
</dbReference>
<feature type="non-terminal residue" evidence="2">
    <location>
        <position position="69"/>
    </location>
</feature>